<keyword evidence="2" id="KW-1185">Reference proteome</keyword>
<keyword evidence="1" id="KW-0645">Protease</keyword>
<name>A0ACB8QVL3_9AGAM</name>
<reference evidence="1" key="2">
    <citation type="journal article" date="2022" name="New Phytol.">
        <title>Evolutionary transition to the ectomycorrhizal habit in the genomes of a hyperdiverse lineage of mushroom-forming fungi.</title>
        <authorList>
            <person name="Looney B."/>
            <person name="Miyauchi S."/>
            <person name="Morin E."/>
            <person name="Drula E."/>
            <person name="Courty P.E."/>
            <person name="Kohler A."/>
            <person name="Kuo A."/>
            <person name="LaButti K."/>
            <person name="Pangilinan J."/>
            <person name="Lipzen A."/>
            <person name="Riley R."/>
            <person name="Andreopoulos W."/>
            <person name="He G."/>
            <person name="Johnson J."/>
            <person name="Nolan M."/>
            <person name="Tritt A."/>
            <person name="Barry K.W."/>
            <person name="Grigoriev I.V."/>
            <person name="Nagy L.G."/>
            <person name="Hibbett D."/>
            <person name="Henrissat B."/>
            <person name="Matheny P.B."/>
            <person name="Labbe J."/>
            <person name="Martin F.M."/>
        </authorList>
    </citation>
    <scope>NUCLEOTIDE SEQUENCE</scope>
    <source>
        <strain evidence="1">EC-137</strain>
    </source>
</reference>
<dbReference type="Proteomes" id="UP000814128">
    <property type="component" value="Unassembled WGS sequence"/>
</dbReference>
<gene>
    <name evidence="1" type="ORF">K488DRAFT_43024</name>
</gene>
<protein>
    <submittedName>
        <fullName evidence="1">Acid protease</fullName>
    </submittedName>
</protein>
<evidence type="ECO:0000313" key="2">
    <source>
        <dbReference type="Proteomes" id="UP000814128"/>
    </source>
</evidence>
<accession>A0ACB8QVL3</accession>
<dbReference type="EMBL" id="MU273482">
    <property type="protein sequence ID" value="KAI0035580.1"/>
    <property type="molecule type" value="Genomic_DNA"/>
</dbReference>
<sequence>MFPAATLTAFVALAIGASASPVKRDSLITLQLAKTVNTTVPQHIPAADRARVKRLLGKSTSVGVGVGLNQAVTYTANVDVGSPPTTYNLIVDTGSANTWVGADKSYTPTNTSKWTGNLVEVIYGSGSFIGNEYTDTVTLVEGLAIPNQMIGVAVDSTGFTAVDGVLGIGPVGLTNGTLLPNTTSLVPTVTNNLFTLGTIPGNIVSVSFVPANENGTATGELTFGGTDSTKFTGDVVYTPVTTVSPANHYWGINQDVSYGSQSLLLGSSGFVDTGTTLTLIASDAFAVYQNATGGILDIMTGLLTITEDQLTNLQSLYFNIENTMFEMTPNAQVWPRSLNTAIGGSADSIYLVVGDLGQSSGQGLDFINGMTFLERFYSVYDSENTRVGFATTPFTNATTN</sequence>
<organism evidence="1 2">
    <name type="scientific">Vararia minispora EC-137</name>
    <dbReference type="NCBI Taxonomy" id="1314806"/>
    <lineage>
        <taxon>Eukaryota</taxon>
        <taxon>Fungi</taxon>
        <taxon>Dikarya</taxon>
        <taxon>Basidiomycota</taxon>
        <taxon>Agaricomycotina</taxon>
        <taxon>Agaricomycetes</taxon>
        <taxon>Russulales</taxon>
        <taxon>Lachnocladiaceae</taxon>
        <taxon>Vararia</taxon>
    </lineage>
</organism>
<comment type="caution">
    <text evidence="1">The sequence shown here is derived from an EMBL/GenBank/DDBJ whole genome shotgun (WGS) entry which is preliminary data.</text>
</comment>
<proteinExistence type="predicted"/>
<keyword evidence="1" id="KW-0378">Hydrolase</keyword>
<evidence type="ECO:0000313" key="1">
    <source>
        <dbReference type="EMBL" id="KAI0035580.1"/>
    </source>
</evidence>
<reference evidence="1" key="1">
    <citation type="submission" date="2021-02" db="EMBL/GenBank/DDBJ databases">
        <authorList>
            <consortium name="DOE Joint Genome Institute"/>
            <person name="Ahrendt S."/>
            <person name="Looney B.P."/>
            <person name="Miyauchi S."/>
            <person name="Morin E."/>
            <person name="Drula E."/>
            <person name="Courty P.E."/>
            <person name="Chicoki N."/>
            <person name="Fauchery L."/>
            <person name="Kohler A."/>
            <person name="Kuo A."/>
            <person name="Labutti K."/>
            <person name="Pangilinan J."/>
            <person name="Lipzen A."/>
            <person name="Riley R."/>
            <person name="Andreopoulos W."/>
            <person name="He G."/>
            <person name="Johnson J."/>
            <person name="Barry K.W."/>
            <person name="Grigoriev I.V."/>
            <person name="Nagy L."/>
            <person name="Hibbett D."/>
            <person name="Henrissat B."/>
            <person name="Matheny P.B."/>
            <person name="Labbe J."/>
            <person name="Martin F."/>
        </authorList>
    </citation>
    <scope>NUCLEOTIDE SEQUENCE</scope>
    <source>
        <strain evidence="1">EC-137</strain>
    </source>
</reference>